<dbReference type="Proteomes" id="UP000724874">
    <property type="component" value="Unassembled WGS sequence"/>
</dbReference>
<accession>A0A9P5NM94</accession>
<comment type="caution">
    <text evidence="2">The sequence shown here is derived from an EMBL/GenBank/DDBJ whole genome shotgun (WGS) entry which is preliminary data.</text>
</comment>
<proteinExistence type="predicted"/>
<dbReference type="EMBL" id="JADNYJ010000053">
    <property type="protein sequence ID" value="KAF8899478.1"/>
    <property type="molecule type" value="Genomic_DNA"/>
</dbReference>
<evidence type="ECO:0000313" key="3">
    <source>
        <dbReference type="Proteomes" id="UP000724874"/>
    </source>
</evidence>
<evidence type="ECO:0000313" key="2">
    <source>
        <dbReference type="EMBL" id="KAF8899478.1"/>
    </source>
</evidence>
<keyword evidence="3" id="KW-1185">Reference proteome</keyword>
<name>A0A9P5NM94_GYMJU</name>
<protein>
    <recommendedName>
        <fullName evidence="1">Fungal-type protein kinase domain-containing protein</fullName>
    </recommendedName>
</protein>
<feature type="domain" description="Fungal-type protein kinase" evidence="1">
    <location>
        <begin position="13"/>
        <end position="61"/>
    </location>
</feature>
<sequence>MNYSLVSFFNMRKNLSEAEDIGEFKRIFIDCIECHYHAYSTCRVLHRHISENNLMIWHLDSEVRQ</sequence>
<reference evidence="2" key="1">
    <citation type="submission" date="2020-11" db="EMBL/GenBank/DDBJ databases">
        <authorList>
            <consortium name="DOE Joint Genome Institute"/>
            <person name="Ahrendt S."/>
            <person name="Riley R."/>
            <person name="Andreopoulos W."/>
            <person name="LaButti K."/>
            <person name="Pangilinan J."/>
            <person name="Ruiz-duenas F.J."/>
            <person name="Barrasa J.M."/>
            <person name="Sanchez-Garcia M."/>
            <person name="Camarero S."/>
            <person name="Miyauchi S."/>
            <person name="Serrano A."/>
            <person name="Linde D."/>
            <person name="Babiker R."/>
            <person name="Drula E."/>
            <person name="Ayuso-Fernandez I."/>
            <person name="Pacheco R."/>
            <person name="Padilla G."/>
            <person name="Ferreira P."/>
            <person name="Barriuso J."/>
            <person name="Kellner H."/>
            <person name="Castanera R."/>
            <person name="Alfaro M."/>
            <person name="Ramirez L."/>
            <person name="Pisabarro A.G."/>
            <person name="Kuo A."/>
            <person name="Tritt A."/>
            <person name="Lipzen A."/>
            <person name="He G."/>
            <person name="Yan M."/>
            <person name="Ng V."/>
            <person name="Cullen D."/>
            <person name="Martin F."/>
            <person name="Rosso M.-N."/>
            <person name="Henrissat B."/>
            <person name="Hibbett D."/>
            <person name="Martinez A.T."/>
            <person name="Grigoriev I.V."/>
        </authorList>
    </citation>
    <scope>NUCLEOTIDE SEQUENCE</scope>
    <source>
        <strain evidence="2">AH 44721</strain>
    </source>
</reference>
<organism evidence="2 3">
    <name type="scientific">Gymnopilus junonius</name>
    <name type="common">Spectacular rustgill mushroom</name>
    <name type="synonym">Gymnopilus spectabilis subsp. junonius</name>
    <dbReference type="NCBI Taxonomy" id="109634"/>
    <lineage>
        <taxon>Eukaryota</taxon>
        <taxon>Fungi</taxon>
        <taxon>Dikarya</taxon>
        <taxon>Basidiomycota</taxon>
        <taxon>Agaricomycotina</taxon>
        <taxon>Agaricomycetes</taxon>
        <taxon>Agaricomycetidae</taxon>
        <taxon>Agaricales</taxon>
        <taxon>Agaricineae</taxon>
        <taxon>Hymenogastraceae</taxon>
        <taxon>Gymnopilus</taxon>
    </lineage>
</organism>
<dbReference type="OrthoDB" id="5584477at2759"/>
<gene>
    <name evidence="2" type="ORF">CPB84DRAFT_1780377</name>
</gene>
<dbReference type="InterPro" id="IPR040976">
    <property type="entry name" value="Pkinase_fungal"/>
</dbReference>
<dbReference type="AlphaFoldDB" id="A0A9P5NM94"/>
<evidence type="ECO:0000259" key="1">
    <source>
        <dbReference type="Pfam" id="PF17667"/>
    </source>
</evidence>
<dbReference type="Pfam" id="PF17667">
    <property type="entry name" value="Pkinase_fungal"/>
    <property type="match status" value="1"/>
</dbReference>